<gene>
    <name evidence="11" type="ORF">CALMAC_LOCUS10884</name>
</gene>
<comment type="similarity">
    <text evidence="2 8">Belongs to the serpin family.</text>
</comment>
<evidence type="ECO:0000256" key="5">
    <source>
        <dbReference type="ARBA" id="ARBA00022729"/>
    </source>
</evidence>
<feature type="signal peptide" evidence="9">
    <location>
        <begin position="1"/>
        <end position="23"/>
    </location>
</feature>
<dbReference type="InterPro" id="IPR000215">
    <property type="entry name" value="Serpin_fam"/>
</dbReference>
<accession>A0A653CRQ1</accession>
<dbReference type="InterPro" id="IPR042178">
    <property type="entry name" value="Serpin_sf_1"/>
</dbReference>
<dbReference type="PROSITE" id="PS00284">
    <property type="entry name" value="SERPIN"/>
    <property type="match status" value="1"/>
</dbReference>
<keyword evidence="5 9" id="KW-0732">Signal</keyword>
<dbReference type="InterPro" id="IPR023795">
    <property type="entry name" value="Serpin_CS"/>
</dbReference>
<dbReference type="GO" id="GO:0005615">
    <property type="term" value="C:extracellular space"/>
    <property type="evidence" value="ECO:0007669"/>
    <property type="project" value="InterPro"/>
</dbReference>
<feature type="chain" id="PRO_5024797972" description="Serpin domain-containing protein" evidence="9">
    <location>
        <begin position="24"/>
        <end position="400"/>
    </location>
</feature>
<evidence type="ECO:0000256" key="4">
    <source>
        <dbReference type="ARBA" id="ARBA00022690"/>
    </source>
</evidence>
<dbReference type="Gene3D" id="2.30.39.10">
    <property type="entry name" value="Alpha-1-antitrypsin, domain 1"/>
    <property type="match status" value="1"/>
</dbReference>
<dbReference type="Pfam" id="PF00079">
    <property type="entry name" value="Serpin"/>
    <property type="match status" value="1"/>
</dbReference>
<dbReference type="InterPro" id="IPR036186">
    <property type="entry name" value="Serpin_sf"/>
</dbReference>
<evidence type="ECO:0000256" key="8">
    <source>
        <dbReference type="RuleBase" id="RU000411"/>
    </source>
</evidence>
<evidence type="ECO:0000256" key="1">
    <source>
        <dbReference type="ARBA" id="ARBA00004613"/>
    </source>
</evidence>
<evidence type="ECO:0000259" key="10">
    <source>
        <dbReference type="SMART" id="SM00093"/>
    </source>
</evidence>
<evidence type="ECO:0000256" key="3">
    <source>
        <dbReference type="ARBA" id="ARBA00022525"/>
    </source>
</evidence>
<organism evidence="11 12">
    <name type="scientific">Callosobruchus maculatus</name>
    <name type="common">Southern cowpea weevil</name>
    <name type="synonym">Pulse bruchid</name>
    <dbReference type="NCBI Taxonomy" id="64391"/>
    <lineage>
        <taxon>Eukaryota</taxon>
        <taxon>Metazoa</taxon>
        <taxon>Ecdysozoa</taxon>
        <taxon>Arthropoda</taxon>
        <taxon>Hexapoda</taxon>
        <taxon>Insecta</taxon>
        <taxon>Pterygota</taxon>
        <taxon>Neoptera</taxon>
        <taxon>Endopterygota</taxon>
        <taxon>Coleoptera</taxon>
        <taxon>Polyphaga</taxon>
        <taxon>Cucujiformia</taxon>
        <taxon>Chrysomeloidea</taxon>
        <taxon>Chrysomelidae</taxon>
        <taxon>Bruchinae</taxon>
        <taxon>Bruchini</taxon>
        <taxon>Callosobruchus</taxon>
    </lineage>
</organism>
<keyword evidence="12" id="KW-1185">Reference proteome</keyword>
<keyword evidence="3" id="KW-0964">Secreted</keyword>
<keyword evidence="6" id="KW-0722">Serine protease inhibitor</keyword>
<dbReference type="CDD" id="cd19601">
    <property type="entry name" value="serpin42Da-like"/>
    <property type="match status" value="1"/>
</dbReference>
<comment type="subcellular location">
    <subcellularLocation>
        <location evidence="1">Secreted</location>
    </subcellularLocation>
</comment>
<dbReference type="SMART" id="SM00093">
    <property type="entry name" value="SERPIN"/>
    <property type="match status" value="1"/>
</dbReference>
<dbReference type="Proteomes" id="UP000410492">
    <property type="component" value="Unassembled WGS sequence"/>
</dbReference>
<dbReference type="SUPFAM" id="SSF56574">
    <property type="entry name" value="Serpins"/>
    <property type="match status" value="1"/>
</dbReference>
<dbReference type="FunFam" id="2.30.39.10:FF:000030">
    <property type="entry name" value="Serpin 2"/>
    <property type="match status" value="1"/>
</dbReference>
<feature type="domain" description="Serpin" evidence="10">
    <location>
        <begin position="40"/>
        <end position="399"/>
    </location>
</feature>
<evidence type="ECO:0000256" key="9">
    <source>
        <dbReference type="SAM" id="SignalP"/>
    </source>
</evidence>
<evidence type="ECO:0000256" key="6">
    <source>
        <dbReference type="ARBA" id="ARBA00022900"/>
    </source>
</evidence>
<protein>
    <recommendedName>
        <fullName evidence="10">Serpin domain-containing protein</fullName>
    </recommendedName>
</protein>
<sequence length="400" mass="45062">MLPGTISVISFLVLSLALAMTSARDTKLEAVWKGNTEFAKKLYHALSKEKGNIFFSPLSVHAVLSMLHQGSKGKTQQTLGDVLELPGLRESAKGYERVMKSLNSVKDVTLLIANKIYIQNRYAFKDNFASTISKNFLSEVQSLDFAKSKEAAKTINTWVEGKTNNRIKNLVKPQDLNEQTRLVLVNAIYFQGIWEYPFSPSMTKSHKFYINGKDSIDVQMMRLIQTLYYKEDENLDSKVLELPYRNNNLSMIIILPNKRNGIAELEEKLYTVDMSTITQHMHRPEVSVHLPKFKIEATIDLNKPLTDIGLGEIFSSSADLSGMIQSPQPLQVSKVIQKAFIEVNERGTEAAAATHNVMVSHSRPLETADFVADHSFVVLLQAKKENLKTILFQGRIVKPQ</sequence>
<dbReference type="InterPro" id="IPR023796">
    <property type="entry name" value="Serpin_dom"/>
</dbReference>
<dbReference type="InterPro" id="IPR042185">
    <property type="entry name" value="Serpin_sf_2"/>
</dbReference>
<name>A0A653CRQ1_CALMS</name>
<dbReference type="PANTHER" id="PTHR11461:SF211">
    <property type="entry name" value="GH10112P-RELATED"/>
    <property type="match status" value="1"/>
</dbReference>
<dbReference type="Gene3D" id="3.30.497.10">
    <property type="entry name" value="Antithrombin, subunit I, domain 2"/>
    <property type="match status" value="1"/>
</dbReference>
<proteinExistence type="inferred from homology"/>
<evidence type="ECO:0000313" key="11">
    <source>
        <dbReference type="EMBL" id="VEN49967.1"/>
    </source>
</evidence>
<dbReference type="AlphaFoldDB" id="A0A653CRQ1"/>
<evidence type="ECO:0000256" key="2">
    <source>
        <dbReference type="ARBA" id="ARBA00009500"/>
    </source>
</evidence>
<keyword evidence="4" id="KW-0646">Protease inhibitor</keyword>
<dbReference type="EMBL" id="CAACVG010008466">
    <property type="protein sequence ID" value="VEN49967.1"/>
    <property type="molecule type" value="Genomic_DNA"/>
</dbReference>
<dbReference type="PANTHER" id="PTHR11461">
    <property type="entry name" value="SERINE PROTEASE INHIBITOR, SERPIN"/>
    <property type="match status" value="1"/>
</dbReference>
<evidence type="ECO:0000313" key="12">
    <source>
        <dbReference type="Proteomes" id="UP000410492"/>
    </source>
</evidence>
<dbReference type="GO" id="GO:0004867">
    <property type="term" value="F:serine-type endopeptidase inhibitor activity"/>
    <property type="evidence" value="ECO:0007669"/>
    <property type="project" value="UniProtKB-KW"/>
</dbReference>
<reference evidence="11 12" key="1">
    <citation type="submission" date="2019-01" db="EMBL/GenBank/DDBJ databases">
        <authorList>
            <person name="Sayadi A."/>
        </authorList>
    </citation>
    <scope>NUCLEOTIDE SEQUENCE [LARGE SCALE GENOMIC DNA]</scope>
</reference>
<evidence type="ECO:0000256" key="7">
    <source>
        <dbReference type="ARBA" id="ARBA00023180"/>
    </source>
</evidence>
<dbReference type="OrthoDB" id="671595at2759"/>
<keyword evidence="7" id="KW-0325">Glycoprotein</keyword>